<dbReference type="InterPro" id="IPR002052">
    <property type="entry name" value="DNA_methylase_N6_adenine_CS"/>
</dbReference>
<evidence type="ECO:0000256" key="7">
    <source>
        <dbReference type="ARBA" id="ARBA00047942"/>
    </source>
</evidence>
<evidence type="ECO:0000259" key="10">
    <source>
        <dbReference type="Pfam" id="PF12161"/>
    </source>
</evidence>
<keyword evidence="3 11" id="KW-0489">Methyltransferase</keyword>
<keyword evidence="6" id="KW-0680">Restriction system</keyword>
<evidence type="ECO:0000259" key="9">
    <source>
        <dbReference type="Pfam" id="PF02384"/>
    </source>
</evidence>
<dbReference type="PANTHER" id="PTHR42933:SF3">
    <property type="entry name" value="TYPE I RESTRICTION ENZYME MJAVIII METHYLASE SUBUNIT"/>
    <property type="match status" value="1"/>
</dbReference>
<dbReference type="GO" id="GO:0008170">
    <property type="term" value="F:N-methyltransferase activity"/>
    <property type="evidence" value="ECO:0007669"/>
    <property type="project" value="InterPro"/>
</dbReference>
<evidence type="ECO:0000256" key="1">
    <source>
        <dbReference type="ARBA" id="ARBA00006594"/>
    </source>
</evidence>
<evidence type="ECO:0000256" key="2">
    <source>
        <dbReference type="ARBA" id="ARBA00011900"/>
    </source>
</evidence>
<dbReference type="GO" id="GO:0009307">
    <property type="term" value="P:DNA restriction-modification system"/>
    <property type="evidence" value="ECO:0007669"/>
    <property type="project" value="UniProtKB-KW"/>
</dbReference>
<dbReference type="Pfam" id="PF12161">
    <property type="entry name" value="HsdM_N"/>
    <property type="match status" value="1"/>
</dbReference>
<evidence type="ECO:0000256" key="3">
    <source>
        <dbReference type="ARBA" id="ARBA00022603"/>
    </source>
</evidence>
<evidence type="ECO:0000256" key="8">
    <source>
        <dbReference type="SAM" id="Coils"/>
    </source>
</evidence>
<dbReference type="SUPFAM" id="SSF53335">
    <property type="entry name" value="S-adenosyl-L-methionine-dependent methyltransferases"/>
    <property type="match status" value="1"/>
</dbReference>
<comment type="similarity">
    <text evidence="1">Belongs to the N(4)/N(6)-methyltransferase family.</text>
</comment>
<name>A0A7C0U6X9_9BACT</name>
<dbReference type="GO" id="GO:0009007">
    <property type="term" value="F:site-specific DNA-methyltransferase (adenine-specific) activity"/>
    <property type="evidence" value="ECO:0007669"/>
    <property type="project" value="UniProtKB-EC"/>
</dbReference>
<evidence type="ECO:0000256" key="5">
    <source>
        <dbReference type="ARBA" id="ARBA00022691"/>
    </source>
</evidence>
<dbReference type="Gene3D" id="3.40.50.150">
    <property type="entry name" value="Vaccinia Virus protein VP39"/>
    <property type="match status" value="1"/>
</dbReference>
<keyword evidence="5" id="KW-0949">S-adenosyl-L-methionine</keyword>
<dbReference type="AlphaFoldDB" id="A0A7C0U6X9"/>
<feature type="coiled-coil region" evidence="8">
    <location>
        <begin position="567"/>
        <end position="594"/>
    </location>
</feature>
<keyword evidence="8" id="KW-0175">Coiled coil</keyword>
<comment type="caution">
    <text evidence="11">The sequence shown here is derived from an EMBL/GenBank/DDBJ whole genome shotgun (WGS) entry which is preliminary data.</text>
</comment>
<dbReference type="InterPro" id="IPR029063">
    <property type="entry name" value="SAM-dependent_MTases_sf"/>
</dbReference>
<comment type="catalytic activity">
    <reaction evidence="7">
        <text>a 2'-deoxyadenosine in DNA + S-adenosyl-L-methionine = an N(6)-methyl-2'-deoxyadenosine in DNA + S-adenosyl-L-homocysteine + H(+)</text>
        <dbReference type="Rhea" id="RHEA:15197"/>
        <dbReference type="Rhea" id="RHEA-COMP:12418"/>
        <dbReference type="Rhea" id="RHEA-COMP:12419"/>
        <dbReference type="ChEBI" id="CHEBI:15378"/>
        <dbReference type="ChEBI" id="CHEBI:57856"/>
        <dbReference type="ChEBI" id="CHEBI:59789"/>
        <dbReference type="ChEBI" id="CHEBI:90615"/>
        <dbReference type="ChEBI" id="CHEBI:90616"/>
        <dbReference type="EC" id="2.1.1.72"/>
    </reaction>
</comment>
<dbReference type="InterPro" id="IPR038333">
    <property type="entry name" value="T1MK-like_N_sf"/>
</dbReference>
<dbReference type="EC" id="2.1.1.72" evidence="2"/>
<feature type="domain" description="N6 adenine-specific DNA methyltransferase N-terminal" evidence="10">
    <location>
        <begin position="109"/>
        <end position="240"/>
    </location>
</feature>
<protein>
    <recommendedName>
        <fullName evidence="2">site-specific DNA-methyltransferase (adenine-specific)</fullName>
        <ecNumber evidence="2">2.1.1.72</ecNumber>
    </recommendedName>
</protein>
<dbReference type="EMBL" id="DQWS01000222">
    <property type="protein sequence ID" value="HDD53584.1"/>
    <property type="molecule type" value="Genomic_DNA"/>
</dbReference>
<dbReference type="InterPro" id="IPR022749">
    <property type="entry name" value="D12N6_MeTrfase_N"/>
</dbReference>
<evidence type="ECO:0000256" key="6">
    <source>
        <dbReference type="ARBA" id="ARBA00022747"/>
    </source>
</evidence>
<gene>
    <name evidence="11" type="ORF">ENF32_05920</name>
</gene>
<sequence>MVNSLSNWVHKRYETLWAHFQDRPFRSQEAAAVLGEHHEDSRAQVNVVLSQLRKGEYLSVEPDPQDARRKIYRLISPETVIRQQLLPITEALENGKDEEEEPKLTRSELEALLKKAADLIRTRVDYSFILLLLFYKRICDKWQQDFERAYRQSLDDGFTEVEAVQEAHQLVYHDFDIPEEYLWENLRKDPAHLPQNLSQAMKALAERNPNLRDIFENVDFLQFTSSPENAEILRQLFELFSAHNLTNVSPDILGDAYEWILRYFAPQKAKEGEVYTPRQVIRLMVKILDPKPGERVYDPACGSGGMLILSYKYVEKELGKDEADKLFLYGQEANHKTLALAKMNFYIHDIKDAQLALGDTLLYPKFFKDTRFQVILTNPPWNQDGYPEEVLKKGEFWKERFPFGFTPKKSADWAWIQHLLASAAEGGRIAVVIDNGALFRGGKEKAIRQAALEKDLIECVILLPEKLFYNTGAPGAIIVMRKGKPQERQGKVLFINASNEYEQHPEVRKLNRLGDEHIEKIAKAYSEFANVDGFSRAVDLEEIRGNDYNLNVTLYVFPLEETEEIDVAKEWEELRRLEKELVEVERKIEEYLRELGV</sequence>
<reference evidence="11" key="1">
    <citation type="journal article" date="2020" name="mSystems">
        <title>Genome- and Community-Level Interaction Insights into Carbon Utilization and Element Cycling Functions of Hydrothermarchaeota in Hydrothermal Sediment.</title>
        <authorList>
            <person name="Zhou Z."/>
            <person name="Liu Y."/>
            <person name="Xu W."/>
            <person name="Pan J."/>
            <person name="Luo Z.H."/>
            <person name="Li M."/>
        </authorList>
    </citation>
    <scope>NUCLEOTIDE SEQUENCE [LARGE SCALE GENOMIC DNA]</scope>
    <source>
        <strain evidence="11">HyVt-115</strain>
    </source>
</reference>
<dbReference type="InterPro" id="IPR003356">
    <property type="entry name" value="DNA_methylase_A-5"/>
</dbReference>
<dbReference type="Pfam" id="PF02384">
    <property type="entry name" value="N6_Mtase"/>
    <property type="match status" value="1"/>
</dbReference>
<dbReference type="Gene3D" id="1.20.1260.30">
    <property type="match status" value="1"/>
</dbReference>
<accession>A0A7C0U6X9</accession>
<dbReference type="GO" id="GO:0032259">
    <property type="term" value="P:methylation"/>
    <property type="evidence" value="ECO:0007669"/>
    <property type="project" value="UniProtKB-KW"/>
</dbReference>
<evidence type="ECO:0000256" key="4">
    <source>
        <dbReference type="ARBA" id="ARBA00022679"/>
    </source>
</evidence>
<feature type="domain" description="DNA methylase adenine-specific" evidence="9">
    <location>
        <begin position="249"/>
        <end position="563"/>
    </location>
</feature>
<proteinExistence type="inferred from homology"/>
<dbReference type="PROSITE" id="PS00092">
    <property type="entry name" value="N6_MTASE"/>
    <property type="match status" value="1"/>
</dbReference>
<dbReference type="PRINTS" id="PR00507">
    <property type="entry name" value="N12N6MTFRASE"/>
</dbReference>
<keyword evidence="4" id="KW-0808">Transferase</keyword>
<dbReference type="InterPro" id="IPR051537">
    <property type="entry name" value="DNA_Adenine_Mtase"/>
</dbReference>
<dbReference type="Proteomes" id="UP000885690">
    <property type="component" value="Unassembled WGS sequence"/>
</dbReference>
<dbReference type="PANTHER" id="PTHR42933">
    <property type="entry name" value="SLR6095 PROTEIN"/>
    <property type="match status" value="1"/>
</dbReference>
<dbReference type="GO" id="GO:0003677">
    <property type="term" value="F:DNA binding"/>
    <property type="evidence" value="ECO:0007669"/>
    <property type="project" value="InterPro"/>
</dbReference>
<evidence type="ECO:0000313" key="11">
    <source>
        <dbReference type="EMBL" id="HDD53584.1"/>
    </source>
</evidence>
<organism evidence="11">
    <name type="scientific">Thermosulfidibacter takaii</name>
    <dbReference type="NCBI Taxonomy" id="412593"/>
    <lineage>
        <taxon>Bacteria</taxon>
        <taxon>Pseudomonadati</taxon>
        <taxon>Thermosulfidibacterota</taxon>
        <taxon>Thermosulfidibacteria</taxon>
        <taxon>Thermosulfidibacterales</taxon>
        <taxon>Thermosulfidibacteraceae</taxon>
    </lineage>
</organism>